<dbReference type="Proteomes" id="UP000183454">
    <property type="component" value="Unassembled WGS sequence"/>
</dbReference>
<dbReference type="EMBL" id="FNNH01000078">
    <property type="protein sequence ID" value="SDX17248.1"/>
    <property type="molecule type" value="Genomic_DNA"/>
</dbReference>
<reference evidence="1 2" key="1">
    <citation type="submission" date="2016-10" db="EMBL/GenBank/DDBJ databases">
        <authorList>
            <person name="de Groot N.N."/>
        </authorList>
    </citation>
    <scope>NUCLEOTIDE SEQUENCE [LARGE SCALE GENOMIC DNA]</scope>
    <source>
        <strain evidence="1 2">Nm110</strain>
    </source>
</reference>
<sequence length="45" mass="4906">MPSVEVTNVPVKIAECGNPDYVINKGEIPIGFMESKDIGKDLNDK</sequence>
<name>A0A1H2ZJW5_9PROT</name>
<gene>
    <name evidence="1" type="ORF">SAMN05421882_10785</name>
</gene>
<evidence type="ECO:0000313" key="2">
    <source>
        <dbReference type="Proteomes" id="UP000183454"/>
    </source>
</evidence>
<evidence type="ECO:0000313" key="1">
    <source>
        <dbReference type="EMBL" id="SDX17248.1"/>
    </source>
</evidence>
<protein>
    <submittedName>
        <fullName evidence="1">Uncharacterized protein</fullName>
    </submittedName>
</protein>
<dbReference type="RefSeq" id="WP_170829006.1">
    <property type="nucleotide sequence ID" value="NZ_FNNH01000078.1"/>
</dbReference>
<proteinExistence type="predicted"/>
<accession>A0A1H2ZJW5</accession>
<organism evidence="1 2">
    <name type="scientific">Nitrosomonas communis</name>
    <dbReference type="NCBI Taxonomy" id="44574"/>
    <lineage>
        <taxon>Bacteria</taxon>
        <taxon>Pseudomonadati</taxon>
        <taxon>Pseudomonadota</taxon>
        <taxon>Betaproteobacteria</taxon>
        <taxon>Nitrosomonadales</taxon>
        <taxon>Nitrosomonadaceae</taxon>
        <taxon>Nitrosomonas</taxon>
    </lineage>
</organism>
<dbReference type="AlphaFoldDB" id="A0A1H2ZJW5"/>